<dbReference type="PANTHER" id="PTHR23090:SF9">
    <property type="entry name" value="GLUTAMINE-DEPENDENT NAD(+) SYNTHETASE"/>
    <property type="match status" value="1"/>
</dbReference>
<dbReference type="GO" id="GO:0004359">
    <property type="term" value="F:glutaminase activity"/>
    <property type="evidence" value="ECO:0007669"/>
    <property type="project" value="InterPro"/>
</dbReference>
<dbReference type="InterPro" id="IPR003010">
    <property type="entry name" value="C-N_Hydrolase"/>
</dbReference>
<dbReference type="InterPro" id="IPR036526">
    <property type="entry name" value="C-N_Hydrolase_sf"/>
</dbReference>
<dbReference type="AlphaFoldDB" id="K1TFJ9"/>
<protein>
    <submittedName>
        <fullName evidence="3">Glutamine-dependent NAD+ synthetase</fullName>
    </submittedName>
</protein>
<sequence>MKHGFIKVAAAAPEIRVADPMFNADAVIRAMDEHARLGVKVLVFPELTLTGATCGDLFYQNTLLAGAAAALEKVVKASEGKDMLVFVGLPVAQGAKVYDAAAAVCNGELLGVVPASCPGDKHFR</sequence>
<keyword evidence="1" id="KW-0436">Ligase</keyword>
<dbReference type="GO" id="GO:0005737">
    <property type="term" value="C:cytoplasm"/>
    <property type="evidence" value="ECO:0007669"/>
    <property type="project" value="InterPro"/>
</dbReference>
<dbReference type="SUPFAM" id="SSF56317">
    <property type="entry name" value="Carbon-nitrogen hydrolase"/>
    <property type="match status" value="1"/>
</dbReference>
<organism evidence="3">
    <name type="scientific">human gut metagenome</name>
    <dbReference type="NCBI Taxonomy" id="408170"/>
    <lineage>
        <taxon>unclassified sequences</taxon>
        <taxon>metagenomes</taxon>
        <taxon>organismal metagenomes</taxon>
    </lineage>
</organism>
<evidence type="ECO:0000313" key="3">
    <source>
        <dbReference type="EMBL" id="EKC65175.1"/>
    </source>
</evidence>
<gene>
    <name evidence="3" type="ORF">LEA_10466</name>
</gene>
<feature type="non-terminal residue" evidence="3">
    <location>
        <position position="124"/>
    </location>
</feature>
<comment type="caution">
    <text evidence="3">The sequence shown here is derived from an EMBL/GenBank/DDBJ whole genome shotgun (WGS) entry which is preliminary data.</text>
</comment>
<dbReference type="GO" id="GO:0003952">
    <property type="term" value="F:NAD+ synthase (glutamine-hydrolyzing) activity"/>
    <property type="evidence" value="ECO:0007669"/>
    <property type="project" value="InterPro"/>
</dbReference>
<dbReference type="PANTHER" id="PTHR23090">
    <property type="entry name" value="NH 3 /GLUTAMINE-DEPENDENT NAD + SYNTHETASE"/>
    <property type="match status" value="1"/>
</dbReference>
<reference evidence="3" key="1">
    <citation type="journal article" date="2013" name="Environ. Microbiol.">
        <title>Microbiota from the distal guts of lean and obese adolescents exhibit partial functional redundancy besides clear differences in community structure.</title>
        <authorList>
            <person name="Ferrer M."/>
            <person name="Ruiz A."/>
            <person name="Lanza F."/>
            <person name="Haange S.B."/>
            <person name="Oberbach A."/>
            <person name="Till H."/>
            <person name="Bargiela R."/>
            <person name="Campoy C."/>
            <person name="Segura M.T."/>
            <person name="Richter M."/>
            <person name="von Bergen M."/>
            <person name="Seifert J."/>
            <person name="Suarez A."/>
        </authorList>
    </citation>
    <scope>NUCLEOTIDE SEQUENCE</scope>
</reference>
<dbReference type="Pfam" id="PF00795">
    <property type="entry name" value="CN_hydrolase"/>
    <property type="match status" value="1"/>
</dbReference>
<feature type="domain" description="CN hydrolase" evidence="2">
    <location>
        <begin position="7"/>
        <end position="104"/>
    </location>
</feature>
<dbReference type="EMBL" id="AJWY01007035">
    <property type="protein sequence ID" value="EKC65175.1"/>
    <property type="molecule type" value="Genomic_DNA"/>
</dbReference>
<proteinExistence type="predicted"/>
<name>K1TFJ9_9ZZZZ</name>
<accession>K1TFJ9</accession>
<evidence type="ECO:0000259" key="2">
    <source>
        <dbReference type="Pfam" id="PF00795"/>
    </source>
</evidence>
<dbReference type="InterPro" id="IPR003694">
    <property type="entry name" value="NAD_synthase"/>
</dbReference>
<dbReference type="GO" id="GO:0009435">
    <property type="term" value="P:NAD+ biosynthetic process"/>
    <property type="evidence" value="ECO:0007669"/>
    <property type="project" value="InterPro"/>
</dbReference>
<evidence type="ECO:0000256" key="1">
    <source>
        <dbReference type="ARBA" id="ARBA00022598"/>
    </source>
</evidence>
<dbReference type="Gene3D" id="3.60.110.10">
    <property type="entry name" value="Carbon-nitrogen hydrolase"/>
    <property type="match status" value="1"/>
</dbReference>